<evidence type="ECO:0000313" key="2">
    <source>
        <dbReference type="Proteomes" id="UP000033220"/>
    </source>
</evidence>
<dbReference type="HOGENOM" id="CLU_039825_0_0_5"/>
<keyword evidence="2" id="KW-1185">Reference proteome</keyword>
<reference evidence="1 2" key="1">
    <citation type="submission" date="2012-02" db="EMBL/GenBank/DDBJ databases">
        <title>Shotgun genome sequence of Phaeospirillum photometricum DSM 122.</title>
        <authorList>
            <person name="Duquesne K."/>
            <person name="Sturgis J."/>
        </authorList>
    </citation>
    <scope>NUCLEOTIDE SEQUENCE [LARGE SCALE GENOMIC DNA]</scope>
    <source>
        <strain evidence="2">DSM122</strain>
    </source>
</reference>
<proteinExistence type="predicted"/>
<dbReference type="PATRIC" id="fig|1150469.3.peg.3578"/>
<evidence type="ECO:0000313" key="1">
    <source>
        <dbReference type="EMBL" id="CCG09803.1"/>
    </source>
</evidence>
<dbReference type="InterPro" id="IPR036525">
    <property type="entry name" value="Tubulin/FtsZ_GTPase_sf"/>
</dbReference>
<dbReference type="OrthoDB" id="505455at2"/>
<protein>
    <submittedName>
        <fullName evidence="1">Uncharacterized protein</fullName>
    </submittedName>
</protein>
<dbReference type="RefSeq" id="WP_014416431.1">
    <property type="nucleotide sequence ID" value="NC_017059.1"/>
</dbReference>
<dbReference type="Proteomes" id="UP000033220">
    <property type="component" value="Chromosome DSM 122"/>
</dbReference>
<dbReference type="AlphaFoldDB" id="H6SR81"/>
<gene>
    <name evidence="1" type="ORF">RSPPHO_03177</name>
</gene>
<dbReference type="KEGG" id="rpm:RSPPHO_03177"/>
<dbReference type="Gene3D" id="3.40.50.1440">
    <property type="entry name" value="Tubulin/FtsZ, GTPase domain"/>
    <property type="match status" value="1"/>
</dbReference>
<sequence length="531" mass="57466">MSKNFLLGLGGSGSKSVEAFLHLAAAGLGPPEAWLALVDQDEANGNLGRTVETFKNYEKLQTELRRAEGGHELPPDCPLFKTRLKTRSASLAWCPVGNSGAMNLERLFNRAAAMGGSAGALGQLFDTLYSHDERHVPFAGGYRGKPAVGAAAILSRRLEADGLWIDLESQIRQAQGGEGGRIFLIGSIFGGTGAASLPTLARLIHTARAKVGDRNVQVGAVLLLPYFTFDPADRPDNSQVAHAEHFLEQARAALTYYVHLMKALDLPADGRSASAQSLFDTLYVVGGNPSIPLPTYSVGGEEQCNPPLLPELIAGLAACDFFERGPEGKGRLRFLSSHSKDAITWADLPFVGGDRPEEALGQYARFCQQITRVYAATLKPGQRERWFPQSWYRELVDRPLQGASPPVEMVEALEQFSSRALRWLLTCPFASSTGRHRVTLFEGQALHDGRLGRDGLLTLKAGMDPAEQAGFRTLVARGTWPDMAQMFGALDAAWPHPQARGLGTFAHALHAACGSEGRSRRRRGREQGEGS</sequence>
<dbReference type="EMBL" id="HE663493">
    <property type="protein sequence ID" value="CCG09803.1"/>
    <property type="molecule type" value="Genomic_DNA"/>
</dbReference>
<dbReference type="SUPFAM" id="SSF52490">
    <property type="entry name" value="Tubulin nucleotide-binding domain-like"/>
    <property type="match status" value="1"/>
</dbReference>
<dbReference type="STRING" id="1150469.RSPPHO_03177"/>
<name>H6SR81_PARPM</name>
<accession>H6SR81</accession>
<dbReference type="eggNOG" id="COG0206">
    <property type="taxonomic scope" value="Bacteria"/>
</dbReference>
<organism evidence="1 2">
    <name type="scientific">Pararhodospirillum photometricum DSM 122</name>
    <dbReference type="NCBI Taxonomy" id="1150469"/>
    <lineage>
        <taxon>Bacteria</taxon>
        <taxon>Pseudomonadati</taxon>
        <taxon>Pseudomonadota</taxon>
        <taxon>Alphaproteobacteria</taxon>
        <taxon>Rhodospirillales</taxon>
        <taxon>Rhodospirillaceae</taxon>
        <taxon>Pararhodospirillum</taxon>
    </lineage>
</organism>